<dbReference type="GO" id="GO:0003785">
    <property type="term" value="F:actin monomer binding"/>
    <property type="evidence" value="ECO:0007669"/>
    <property type="project" value="InterPro"/>
</dbReference>
<comment type="subcellular location">
    <subcellularLocation>
        <location evidence="1">Cytoplasm</location>
        <location evidence="1">Cytoskeleton</location>
    </subcellularLocation>
</comment>
<dbReference type="InterPro" id="IPR038386">
    <property type="entry name" value="Beta-thymosin_sf"/>
</dbReference>
<dbReference type="Gene3D" id="1.20.5.520">
    <property type="entry name" value="Single helix bin"/>
    <property type="match status" value="1"/>
</dbReference>
<evidence type="ECO:0000256" key="3">
    <source>
        <dbReference type="ARBA" id="ARBA00022490"/>
    </source>
</evidence>
<reference evidence="6" key="3">
    <citation type="submission" date="2025-09" db="UniProtKB">
        <authorList>
            <consortium name="Ensembl"/>
        </authorList>
    </citation>
    <scope>IDENTIFICATION</scope>
</reference>
<reference evidence="6" key="2">
    <citation type="submission" date="2025-08" db="UniProtKB">
        <authorList>
            <consortium name="Ensembl"/>
        </authorList>
    </citation>
    <scope>IDENTIFICATION</scope>
</reference>
<evidence type="ECO:0000256" key="4">
    <source>
        <dbReference type="ARBA" id="ARBA00023212"/>
    </source>
</evidence>
<dbReference type="InterPro" id="IPR001152">
    <property type="entry name" value="Beta-thymosin"/>
</dbReference>
<dbReference type="GO" id="GO:0005856">
    <property type="term" value="C:cytoskeleton"/>
    <property type="evidence" value="ECO:0007669"/>
    <property type="project" value="UniProtKB-SubCell"/>
</dbReference>
<comment type="similarity">
    <text evidence="2">Belongs to the thymosin beta family.</text>
</comment>
<feature type="region of interest" description="Disordered" evidence="5">
    <location>
        <begin position="22"/>
        <end position="53"/>
    </location>
</feature>
<dbReference type="GO" id="GO:0007015">
    <property type="term" value="P:actin filament organization"/>
    <property type="evidence" value="ECO:0007669"/>
    <property type="project" value="InterPro"/>
</dbReference>
<dbReference type="SMART" id="SM00152">
    <property type="entry name" value="THY"/>
    <property type="match status" value="1"/>
</dbReference>
<evidence type="ECO:0000313" key="6">
    <source>
        <dbReference type="Ensembl" id="ENSSSUP00005027953.1"/>
    </source>
</evidence>
<dbReference type="Proteomes" id="UP000472268">
    <property type="component" value="Chromosome 1"/>
</dbReference>
<dbReference type="GO" id="GO:0005737">
    <property type="term" value="C:cytoplasm"/>
    <property type="evidence" value="ECO:0007669"/>
    <property type="project" value="TreeGrafter"/>
</dbReference>
<organism evidence="6 7">
    <name type="scientific">Suricata suricatta</name>
    <name type="common">Meerkat</name>
    <dbReference type="NCBI Taxonomy" id="37032"/>
    <lineage>
        <taxon>Eukaryota</taxon>
        <taxon>Metazoa</taxon>
        <taxon>Chordata</taxon>
        <taxon>Craniata</taxon>
        <taxon>Vertebrata</taxon>
        <taxon>Euteleostomi</taxon>
        <taxon>Mammalia</taxon>
        <taxon>Eutheria</taxon>
        <taxon>Laurasiatheria</taxon>
        <taxon>Carnivora</taxon>
        <taxon>Feliformia</taxon>
        <taxon>Herpestidae</taxon>
        <taxon>Suricata</taxon>
    </lineage>
</organism>
<proteinExistence type="inferred from homology"/>
<dbReference type="PANTHER" id="PTHR12021">
    <property type="entry name" value="THYMOSIN BETA"/>
    <property type="match status" value="1"/>
</dbReference>
<evidence type="ECO:0000313" key="7">
    <source>
        <dbReference type="Proteomes" id="UP000472268"/>
    </source>
</evidence>
<keyword evidence="4" id="KW-0206">Cytoskeleton</keyword>
<dbReference type="Pfam" id="PF01290">
    <property type="entry name" value="Thymosin"/>
    <property type="match status" value="1"/>
</dbReference>
<reference evidence="6 7" key="1">
    <citation type="submission" date="2019-05" db="EMBL/GenBank/DDBJ databases">
        <title>A Chromosome-scale Meerkat (S. suricatta) Genome Assembly.</title>
        <authorList>
            <person name="Dudchenko O."/>
            <person name="Lieberman Aiden E."/>
            <person name="Tung J."/>
            <person name="Barreiro L.B."/>
            <person name="Clutton-Brock T.H."/>
        </authorList>
    </citation>
    <scope>NUCLEOTIDE SEQUENCE [LARGE SCALE GENOMIC DNA]</scope>
</reference>
<sequence>MPCSASSATTSGKLKMAEIKKFSKLKLKKTESQEKNPLPSKEMKEQEKQADKS</sequence>
<name>A0A673UQX9_SURSU</name>
<dbReference type="PANTHER" id="PTHR12021:SF17">
    <property type="entry name" value="THYMOSIN BETA"/>
    <property type="match status" value="1"/>
</dbReference>
<protein>
    <recommendedName>
        <fullName evidence="8">Thymosin beta-4-like</fullName>
    </recommendedName>
</protein>
<dbReference type="FunFam" id="1.20.5.520:FF:000001">
    <property type="entry name" value="Thymosin beta"/>
    <property type="match status" value="1"/>
</dbReference>
<evidence type="ECO:0000256" key="5">
    <source>
        <dbReference type="SAM" id="MobiDB-lite"/>
    </source>
</evidence>
<evidence type="ECO:0000256" key="2">
    <source>
        <dbReference type="ARBA" id="ARBA00009511"/>
    </source>
</evidence>
<evidence type="ECO:0008006" key="8">
    <source>
        <dbReference type="Google" id="ProtNLM"/>
    </source>
</evidence>
<dbReference type="OMA" id="CERQPIM"/>
<accession>A0A673UQX9</accession>
<dbReference type="GO" id="GO:0030334">
    <property type="term" value="P:regulation of cell migration"/>
    <property type="evidence" value="ECO:0007669"/>
    <property type="project" value="TreeGrafter"/>
</dbReference>
<evidence type="ECO:0000256" key="1">
    <source>
        <dbReference type="ARBA" id="ARBA00004245"/>
    </source>
</evidence>
<keyword evidence="3" id="KW-0963">Cytoplasm</keyword>
<dbReference type="AlphaFoldDB" id="A0A673UQX9"/>
<dbReference type="Ensembl" id="ENSSSUT00005031927.1">
    <property type="protein sequence ID" value="ENSSSUP00005027953.1"/>
    <property type="gene ID" value="ENSSSUG00005018080.1"/>
</dbReference>
<keyword evidence="7" id="KW-1185">Reference proteome</keyword>
<feature type="compositionally biased region" description="Basic and acidic residues" evidence="5">
    <location>
        <begin position="41"/>
        <end position="53"/>
    </location>
</feature>